<proteinExistence type="inferred from homology"/>
<comment type="similarity">
    <text evidence="1">In the C-terminal section; belongs to the class-I pyridoxal-phosphate-dependent aminotransferase family.</text>
</comment>
<dbReference type="SUPFAM" id="SSF53383">
    <property type="entry name" value="PLP-dependent transferases"/>
    <property type="match status" value="1"/>
</dbReference>
<evidence type="ECO:0000256" key="1">
    <source>
        <dbReference type="ARBA" id="ARBA00005384"/>
    </source>
</evidence>
<dbReference type="PROSITE" id="PS50949">
    <property type="entry name" value="HTH_GNTR"/>
    <property type="match status" value="1"/>
</dbReference>
<keyword evidence="2" id="KW-0663">Pyridoxal phosphate</keyword>
<dbReference type="InterPro" id="IPR036390">
    <property type="entry name" value="WH_DNA-bd_sf"/>
</dbReference>
<reference evidence="7 8" key="1">
    <citation type="submission" date="2020-05" db="EMBL/GenBank/DDBJ databases">
        <title>Draft genome sequence of Desulfovibrio sp. strain HN2T.</title>
        <authorList>
            <person name="Ueno A."/>
            <person name="Tamazawa S."/>
            <person name="Tamamura S."/>
            <person name="Murakami T."/>
            <person name="Kiyama T."/>
            <person name="Inomata H."/>
            <person name="Amano Y."/>
            <person name="Miyakawa K."/>
            <person name="Tamaki H."/>
            <person name="Naganuma T."/>
            <person name="Kaneko K."/>
        </authorList>
    </citation>
    <scope>NUCLEOTIDE SEQUENCE [LARGE SCALE GENOMIC DNA]</scope>
    <source>
        <strain evidence="7 8">HN2</strain>
    </source>
</reference>
<dbReference type="EMBL" id="BLVO01000005">
    <property type="protein sequence ID" value="GFM32308.1"/>
    <property type="molecule type" value="Genomic_DNA"/>
</dbReference>
<dbReference type="SMART" id="SM00345">
    <property type="entry name" value="HTH_GNTR"/>
    <property type="match status" value="1"/>
</dbReference>
<keyword evidence="4" id="KW-0238">DNA-binding</keyword>
<keyword evidence="5" id="KW-0804">Transcription</keyword>
<dbReference type="GO" id="GO:0003700">
    <property type="term" value="F:DNA-binding transcription factor activity"/>
    <property type="evidence" value="ECO:0007669"/>
    <property type="project" value="InterPro"/>
</dbReference>
<accession>A0A7J0BFI9</accession>
<protein>
    <submittedName>
        <fullName evidence="7">Putative HTH-type transcriptional regulator</fullName>
    </submittedName>
</protein>
<dbReference type="PANTHER" id="PTHR46577">
    <property type="entry name" value="HTH-TYPE TRANSCRIPTIONAL REGULATORY PROTEIN GABR"/>
    <property type="match status" value="1"/>
</dbReference>
<dbReference type="InterPro" id="IPR015421">
    <property type="entry name" value="PyrdxlP-dep_Trfase_major"/>
</dbReference>
<gene>
    <name evidence="7" type="ORF">DSM101010T_06730</name>
</gene>
<dbReference type="SUPFAM" id="SSF46785">
    <property type="entry name" value="Winged helix' DNA-binding domain"/>
    <property type="match status" value="1"/>
</dbReference>
<dbReference type="CDD" id="cd07377">
    <property type="entry name" value="WHTH_GntR"/>
    <property type="match status" value="1"/>
</dbReference>
<keyword evidence="8" id="KW-1185">Reference proteome</keyword>
<dbReference type="InterPro" id="IPR015422">
    <property type="entry name" value="PyrdxlP-dep_Trfase_small"/>
</dbReference>
<evidence type="ECO:0000313" key="7">
    <source>
        <dbReference type="EMBL" id="GFM32308.1"/>
    </source>
</evidence>
<dbReference type="Gene3D" id="3.90.1150.10">
    <property type="entry name" value="Aspartate Aminotransferase, domain 1"/>
    <property type="match status" value="1"/>
</dbReference>
<dbReference type="AlphaFoldDB" id="A0A7J0BFI9"/>
<dbReference type="Gene3D" id="1.10.10.10">
    <property type="entry name" value="Winged helix-like DNA-binding domain superfamily/Winged helix DNA-binding domain"/>
    <property type="match status" value="1"/>
</dbReference>
<dbReference type="GO" id="GO:0003677">
    <property type="term" value="F:DNA binding"/>
    <property type="evidence" value="ECO:0007669"/>
    <property type="project" value="UniProtKB-KW"/>
</dbReference>
<name>A0A7J0BFI9_9BACT</name>
<dbReference type="RefSeq" id="WP_174404019.1">
    <property type="nucleotide sequence ID" value="NZ_BLVO01000005.1"/>
</dbReference>
<sequence>MTILHHLLTTVRNATDAEAHASAKPRYLAIADAVESAIRTGILLPDAPLPTQREVAELLGVTVGTVTRGYAEAARRGLVRGETGRGTFVLSQRMTFAQIGRDSLSADGNPRVDLGLNTPFHSLDPDLGAALATLAARRDIQHLLYYHQPRGLLRHRETGVRWAALHGYEATPDNVLVCSGAQHGMTVTLGALFSPGDRIAVESLTYPLIKPLAKRLRLQLVPIPMDEQGMLPDALAAASAQEAVRGLYIMPGCQNPTLAHMPEYRRHEIATVCRRHGIRIIEDDMYALTLDSVLPPISAHAPELGHFIASTSKALTGGLRTAFVCVPPESVRRVEAAIEASIWMSASLMTEIATLWIEDGTAARVLSAKRTEAAARNRMAQDILGEWQFFSRPTGYFIWLRLPKRWRSVEFAEAASERGVSVAHMEHFAVGYAQPEQGVRISLCGAQDRESLHGGLTVLADLLKL</sequence>
<evidence type="ECO:0000256" key="5">
    <source>
        <dbReference type="ARBA" id="ARBA00023163"/>
    </source>
</evidence>
<organism evidence="7 8">
    <name type="scientific">Desulfovibrio subterraneus</name>
    <dbReference type="NCBI Taxonomy" id="2718620"/>
    <lineage>
        <taxon>Bacteria</taxon>
        <taxon>Pseudomonadati</taxon>
        <taxon>Thermodesulfobacteriota</taxon>
        <taxon>Desulfovibrionia</taxon>
        <taxon>Desulfovibrionales</taxon>
        <taxon>Desulfovibrionaceae</taxon>
        <taxon>Desulfovibrio</taxon>
    </lineage>
</organism>
<dbReference type="Gene3D" id="3.40.640.10">
    <property type="entry name" value="Type I PLP-dependent aspartate aminotransferase-like (Major domain)"/>
    <property type="match status" value="1"/>
</dbReference>
<dbReference type="Pfam" id="PF00392">
    <property type="entry name" value="GntR"/>
    <property type="match status" value="1"/>
</dbReference>
<evidence type="ECO:0000256" key="2">
    <source>
        <dbReference type="ARBA" id="ARBA00022898"/>
    </source>
</evidence>
<evidence type="ECO:0000256" key="3">
    <source>
        <dbReference type="ARBA" id="ARBA00023015"/>
    </source>
</evidence>
<keyword evidence="3" id="KW-0805">Transcription regulation</keyword>
<evidence type="ECO:0000259" key="6">
    <source>
        <dbReference type="PROSITE" id="PS50949"/>
    </source>
</evidence>
<comment type="caution">
    <text evidence="7">The sequence shown here is derived from an EMBL/GenBank/DDBJ whole genome shotgun (WGS) entry which is preliminary data.</text>
</comment>
<dbReference type="InterPro" id="IPR036388">
    <property type="entry name" value="WH-like_DNA-bd_sf"/>
</dbReference>
<dbReference type="InterPro" id="IPR004839">
    <property type="entry name" value="Aminotransferase_I/II_large"/>
</dbReference>
<dbReference type="InterPro" id="IPR000524">
    <property type="entry name" value="Tscrpt_reg_HTH_GntR"/>
</dbReference>
<dbReference type="PANTHER" id="PTHR46577:SF1">
    <property type="entry name" value="HTH-TYPE TRANSCRIPTIONAL REGULATORY PROTEIN GABR"/>
    <property type="match status" value="1"/>
</dbReference>
<evidence type="ECO:0000256" key="4">
    <source>
        <dbReference type="ARBA" id="ARBA00023125"/>
    </source>
</evidence>
<dbReference type="InterPro" id="IPR051446">
    <property type="entry name" value="HTH_trans_reg/aminotransferase"/>
</dbReference>
<dbReference type="InterPro" id="IPR015424">
    <property type="entry name" value="PyrdxlP-dep_Trfase"/>
</dbReference>
<feature type="domain" description="HTH gntR-type" evidence="6">
    <location>
        <begin position="24"/>
        <end position="92"/>
    </location>
</feature>
<dbReference type="Proteomes" id="UP000503840">
    <property type="component" value="Unassembled WGS sequence"/>
</dbReference>
<dbReference type="GO" id="GO:0030170">
    <property type="term" value="F:pyridoxal phosphate binding"/>
    <property type="evidence" value="ECO:0007669"/>
    <property type="project" value="InterPro"/>
</dbReference>
<dbReference type="Pfam" id="PF00155">
    <property type="entry name" value="Aminotran_1_2"/>
    <property type="match status" value="1"/>
</dbReference>
<evidence type="ECO:0000313" key="8">
    <source>
        <dbReference type="Proteomes" id="UP000503840"/>
    </source>
</evidence>
<dbReference type="CDD" id="cd00609">
    <property type="entry name" value="AAT_like"/>
    <property type="match status" value="1"/>
</dbReference>